<dbReference type="EMBL" id="JARULZ010000001">
    <property type="protein sequence ID" value="MEH0631934.1"/>
    <property type="molecule type" value="Genomic_DNA"/>
</dbReference>
<dbReference type="RefSeq" id="WP_334657431.1">
    <property type="nucleotide sequence ID" value="NZ_JARULZ010000001.1"/>
</dbReference>
<reference evidence="1" key="1">
    <citation type="submission" date="2023-04" db="EMBL/GenBank/DDBJ databases">
        <title>Genomic diversity of scab-causing Streptomyces spp. in the province of Quebec, Canada.</title>
        <authorList>
            <person name="Biessy A."/>
            <person name="Cadieux M."/>
            <person name="Ciotola M."/>
            <person name="Filion M."/>
        </authorList>
    </citation>
    <scope>NUCLEOTIDE SEQUENCE</scope>
    <source>
        <strain evidence="1">B21-115</strain>
    </source>
</reference>
<dbReference type="Gene3D" id="1.25.40.10">
    <property type="entry name" value="Tetratricopeptide repeat domain"/>
    <property type="match status" value="1"/>
</dbReference>
<evidence type="ECO:0000313" key="2">
    <source>
        <dbReference type="Proteomes" id="UP001310290"/>
    </source>
</evidence>
<dbReference type="Proteomes" id="UP001310290">
    <property type="component" value="Unassembled WGS sequence"/>
</dbReference>
<evidence type="ECO:0000313" key="1">
    <source>
        <dbReference type="EMBL" id="MEH0631934.1"/>
    </source>
</evidence>
<dbReference type="SUPFAM" id="SSF48452">
    <property type="entry name" value="TPR-like"/>
    <property type="match status" value="1"/>
</dbReference>
<comment type="caution">
    <text evidence="1">The sequence shown here is derived from an EMBL/GenBank/DDBJ whole genome shotgun (WGS) entry which is preliminary data.</text>
</comment>
<protein>
    <submittedName>
        <fullName evidence="1">Tetratricopeptide repeat protein</fullName>
    </submittedName>
</protein>
<sequence>MEDRAASAMTVWQREVREEAEEEYPQRIAAAVAHPERYADPERFPRLARLLGGAVMVRKTLPPQLTQALLGLAFETVLTVGASSRFREHEEFGRSVQALIDVLEATGTPVSGLLLSAARFQALFANGDQSRLDLIVRAVDASRTVDERIAALLTMSRSRTDISDYQDARAALEECAGLVRQESAAHWRAEYEHSLGLSHYYADPKRAAEHFEKAVRFGQPVLGRPGVSQAVASSLHYLGRFAAEGGEYARALELFVEGESLSDRRLTSHGFYHQRLAEILVAHGTVEEAAHHLARSQPTFDQAAQRSNALALLGGTWTDFYLRTGDLHQADDAVSQAIEQSRKEKGARIELVLLAKRLRLLLRQRRLGALLVLLCRAAWLYMRYELDCNPVTALRQTLVVARQGARMVRSGASPGGQPLVCPCGENHRGGEDAE</sequence>
<proteinExistence type="predicted"/>
<organism evidence="1 2">
    <name type="scientific">Streptomyces bottropensis</name>
    <dbReference type="NCBI Taxonomy" id="42235"/>
    <lineage>
        <taxon>Bacteria</taxon>
        <taxon>Bacillati</taxon>
        <taxon>Actinomycetota</taxon>
        <taxon>Actinomycetes</taxon>
        <taxon>Kitasatosporales</taxon>
        <taxon>Streptomycetaceae</taxon>
        <taxon>Streptomyces</taxon>
    </lineage>
</organism>
<gene>
    <name evidence="1" type="ORF">QBA35_00780</name>
</gene>
<name>A0ABU8AEB1_9ACTN</name>
<keyword evidence="2" id="KW-1185">Reference proteome</keyword>
<accession>A0ABU8AEB1</accession>
<dbReference type="InterPro" id="IPR011990">
    <property type="entry name" value="TPR-like_helical_dom_sf"/>
</dbReference>